<evidence type="ECO:0000313" key="9">
    <source>
        <dbReference type="Proteomes" id="UP001451571"/>
    </source>
</evidence>
<dbReference type="PRINTS" id="PR00260">
    <property type="entry name" value="CHEMTRNSDUCR"/>
</dbReference>
<feature type="domain" description="HAMP" evidence="7">
    <location>
        <begin position="346"/>
        <end position="398"/>
    </location>
</feature>
<keyword evidence="5" id="KW-0472">Membrane</keyword>
<feature type="domain" description="Methyl-accepting transducer" evidence="6">
    <location>
        <begin position="417"/>
        <end position="653"/>
    </location>
</feature>
<sequence>MGRKTKAVLRPDEKKKTTKKTANAGIMGTLLRAFLVPIVLIIVLGLVSYKTASNVIKEKVEDSSISTASAMSMYCGLLTGNVSSKALEMVVGDELSTYYEKYYKQKNAIEYLQSAKKNLLQMQFSVDYMYSCSIIPENGTYLTSITGSMGDNVYEGFMESPEGRYFKENETRKNGWFGYHSFLDQRLDISDKWYGLAFFQKFSKANTYLVLDITTETIYEMLDEMDFGENSIKALISPDGREIVRLQKGEGSGEVLLSKGTEAVFADKDFYEKSLGAEEAGGNYVKYNGNTYLYVYAPVGNTGILLCGLIPQDNIVKDVNSIRSLCIVMVFLACVIAFVIGGKIAAGMSKSVKIITKGLHEVAGGNLTQEFKTDRRDEFSLLAKSLNDTLESMRTLMEDMQKFGNKVKEMAEGAAMKSETIHASVKEISAAVDEVANGAQTQAKEADISNHKMADFAVKIDGVSKGTNDMAHTVDRAAAVVEQGRVIVHELNMKSETTVSITKVLVDNIKDVEERSTEIEGFIDTINRIAGQTNLLSLNASIEAARAGENGKGFAVVAEEIRKLADESMQAGKSIKDIVENIGETTGRTTRSAKEAETIVFAQAASLEETIQVFGEIDRCVENLVKGLKNVAGNMQEIAGEKEQVQESIHNISVVSEQSAVATEEVTATLDEQVRIVSGLKEDVELLKKEADALDRSIGKFVTVRSVHSNEDLLYK</sequence>
<keyword evidence="1 3" id="KW-0807">Transducer</keyword>
<name>A0ABZ3EZ98_9FIRM</name>
<dbReference type="Gene3D" id="6.10.340.10">
    <property type="match status" value="1"/>
</dbReference>
<dbReference type="CDD" id="cd11386">
    <property type="entry name" value="MCP_signal"/>
    <property type="match status" value="1"/>
</dbReference>
<feature type="transmembrane region" description="Helical" evidence="5">
    <location>
        <begin position="322"/>
        <end position="341"/>
    </location>
</feature>
<evidence type="ECO:0000256" key="3">
    <source>
        <dbReference type="PROSITE-ProRule" id="PRU00284"/>
    </source>
</evidence>
<dbReference type="InterPro" id="IPR004089">
    <property type="entry name" value="MCPsignal_dom"/>
</dbReference>
<keyword evidence="5" id="KW-1133">Transmembrane helix</keyword>
<comment type="similarity">
    <text evidence="2">Belongs to the methyl-accepting chemotaxis (MCP) protein family.</text>
</comment>
<evidence type="ECO:0000259" key="7">
    <source>
        <dbReference type="PROSITE" id="PS50885"/>
    </source>
</evidence>
<dbReference type="PANTHER" id="PTHR32089:SF112">
    <property type="entry name" value="LYSOZYME-LIKE PROTEIN-RELATED"/>
    <property type="match status" value="1"/>
</dbReference>
<dbReference type="PROSITE" id="PS50885">
    <property type="entry name" value="HAMP"/>
    <property type="match status" value="1"/>
</dbReference>
<accession>A0ABZ3EZ98</accession>
<dbReference type="CDD" id="cd06225">
    <property type="entry name" value="HAMP"/>
    <property type="match status" value="1"/>
</dbReference>
<feature type="coiled-coil region" evidence="4">
    <location>
        <begin position="670"/>
        <end position="697"/>
    </location>
</feature>
<gene>
    <name evidence="8" type="ORF">V6984_07540</name>
</gene>
<organism evidence="8 9">
    <name type="scientific">Kineothrix sedimenti</name>
    <dbReference type="NCBI Taxonomy" id="3123317"/>
    <lineage>
        <taxon>Bacteria</taxon>
        <taxon>Bacillati</taxon>
        <taxon>Bacillota</taxon>
        <taxon>Clostridia</taxon>
        <taxon>Lachnospirales</taxon>
        <taxon>Lachnospiraceae</taxon>
        <taxon>Kineothrix</taxon>
    </lineage>
</organism>
<evidence type="ECO:0000313" key="8">
    <source>
        <dbReference type="EMBL" id="XAH75602.1"/>
    </source>
</evidence>
<dbReference type="PANTHER" id="PTHR32089">
    <property type="entry name" value="METHYL-ACCEPTING CHEMOTAXIS PROTEIN MCPB"/>
    <property type="match status" value="1"/>
</dbReference>
<dbReference type="InterPro" id="IPR003660">
    <property type="entry name" value="HAMP_dom"/>
</dbReference>
<evidence type="ECO:0000256" key="2">
    <source>
        <dbReference type="ARBA" id="ARBA00029447"/>
    </source>
</evidence>
<proteinExistence type="inferred from homology"/>
<evidence type="ECO:0000259" key="6">
    <source>
        <dbReference type="PROSITE" id="PS50111"/>
    </source>
</evidence>
<evidence type="ECO:0000256" key="4">
    <source>
        <dbReference type="SAM" id="Coils"/>
    </source>
</evidence>
<dbReference type="CDD" id="cd18774">
    <property type="entry name" value="PDC2_HK_sensor"/>
    <property type="match status" value="1"/>
</dbReference>
<evidence type="ECO:0000256" key="1">
    <source>
        <dbReference type="ARBA" id="ARBA00023224"/>
    </source>
</evidence>
<dbReference type="RefSeq" id="WP_342759169.1">
    <property type="nucleotide sequence ID" value="NZ_CP146256.1"/>
</dbReference>
<dbReference type="InterPro" id="IPR004090">
    <property type="entry name" value="Chemotax_Me-accpt_rcpt"/>
</dbReference>
<dbReference type="Gene3D" id="1.10.287.950">
    <property type="entry name" value="Methyl-accepting chemotaxis protein"/>
    <property type="match status" value="1"/>
</dbReference>
<keyword evidence="4" id="KW-0175">Coiled coil</keyword>
<dbReference type="SMART" id="SM00304">
    <property type="entry name" value="HAMP"/>
    <property type="match status" value="1"/>
</dbReference>
<dbReference type="Pfam" id="PF00672">
    <property type="entry name" value="HAMP"/>
    <property type="match status" value="1"/>
</dbReference>
<dbReference type="EMBL" id="CP146256">
    <property type="protein sequence ID" value="XAH75602.1"/>
    <property type="molecule type" value="Genomic_DNA"/>
</dbReference>
<dbReference type="Gene3D" id="3.30.450.20">
    <property type="entry name" value="PAS domain"/>
    <property type="match status" value="1"/>
</dbReference>
<evidence type="ECO:0000256" key="5">
    <source>
        <dbReference type="SAM" id="Phobius"/>
    </source>
</evidence>
<dbReference type="Proteomes" id="UP001451571">
    <property type="component" value="Chromosome"/>
</dbReference>
<protein>
    <submittedName>
        <fullName evidence="8">Methyl-accepting chemotaxis protein</fullName>
    </submittedName>
</protein>
<feature type="transmembrane region" description="Helical" evidence="5">
    <location>
        <begin position="21"/>
        <end position="49"/>
    </location>
</feature>
<reference evidence="8 9" key="1">
    <citation type="submission" date="2024-02" db="EMBL/GenBank/DDBJ databases">
        <title>Bacterial strain from lacustrine sediment.</title>
        <authorList>
            <person name="Petit C."/>
            <person name="Fadhlaoui K."/>
        </authorList>
    </citation>
    <scope>NUCLEOTIDE SEQUENCE [LARGE SCALE GENOMIC DNA]</scope>
    <source>
        <strain evidence="8 9">IPX-CK</strain>
    </source>
</reference>
<keyword evidence="5" id="KW-0812">Transmembrane</keyword>
<dbReference type="Pfam" id="PF00015">
    <property type="entry name" value="MCPsignal"/>
    <property type="match status" value="1"/>
</dbReference>
<dbReference type="PROSITE" id="PS50111">
    <property type="entry name" value="CHEMOTAXIS_TRANSDUC_2"/>
    <property type="match status" value="1"/>
</dbReference>
<keyword evidence="9" id="KW-1185">Reference proteome</keyword>
<dbReference type="SMART" id="SM00283">
    <property type="entry name" value="MA"/>
    <property type="match status" value="1"/>
</dbReference>
<dbReference type="SUPFAM" id="SSF58104">
    <property type="entry name" value="Methyl-accepting chemotaxis protein (MCP) signaling domain"/>
    <property type="match status" value="1"/>
</dbReference>